<dbReference type="AlphaFoldDB" id="A0A921QY48"/>
<gene>
    <name evidence="2" type="ORF">BDA96_05G125800</name>
</gene>
<evidence type="ECO:0000256" key="1">
    <source>
        <dbReference type="SAM" id="MobiDB-lite"/>
    </source>
</evidence>
<feature type="region of interest" description="Disordered" evidence="1">
    <location>
        <begin position="124"/>
        <end position="171"/>
    </location>
</feature>
<feature type="region of interest" description="Disordered" evidence="1">
    <location>
        <begin position="1"/>
        <end position="107"/>
    </location>
</feature>
<proteinExistence type="predicted"/>
<organism evidence="2 3">
    <name type="scientific">Sorghum bicolor</name>
    <name type="common">Sorghum</name>
    <name type="synonym">Sorghum vulgare</name>
    <dbReference type="NCBI Taxonomy" id="4558"/>
    <lineage>
        <taxon>Eukaryota</taxon>
        <taxon>Viridiplantae</taxon>
        <taxon>Streptophyta</taxon>
        <taxon>Embryophyta</taxon>
        <taxon>Tracheophyta</taxon>
        <taxon>Spermatophyta</taxon>
        <taxon>Magnoliopsida</taxon>
        <taxon>Liliopsida</taxon>
        <taxon>Poales</taxon>
        <taxon>Poaceae</taxon>
        <taxon>PACMAD clade</taxon>
        <taxon>Panicoideae</taxon>
        <taxon>Andropogonodae</taxon>
        <taxon>Andropogoneae</taxon>
        <taxon>Sorghinae</taxon>
        <taxon>Sorghum</taxon>
    </lineage>
</organism>
<feature type="compositionally biased region" description="Basic and acidic residues" evidence="1">
    <location>
        <begin position="8"/>
        <end position="22"/>
    </location>
</feature>
<name>A0A921QY48_SORBI</name>
<accession>A0A921QY48</accession>
<feature type="compositionally biased region" description="Basic and acidic residues" evidence="1">
    <location>
        <begin position="46"/>
        <end position="79"/>
    </location>
</feature>
<feature type="compositionally biased region" description="Basic residues" evidence="1">
    <location>
        <begin position="23"/>
        <end position="34"/>
    </location>
</feature>
<reference evidence="2" key="1">
    <citation type="journal article" date="2019" name="BMC Genomics">
        <title>A new reference genome for Sorghum bicolor reveals high levels of sequence similarity between sweet and grain genotypes: implications for the genetics of sugar metabolism.</title>
        <authorList>
            <person name="Cooper E.A."/>
            <person name="Brenton Z.W."/>
            <person name="Flinn B.S."/>
            <person name="Jenkins J."/>
            <person name="Shu S."/>
            <person name="Flowers D."/>
            <person name="Luo F."/>
            <person name="Wang Y."/>
            <person name="Xia P."/>
            <person name="Barry K."/>
            <person name="Daum C."/>
            <person name="Lipzen A."/>
            <person name="Yoshinaga Y."/>
            <person name="Schmutz J."/>
            <person name="Saski C."/>
            <person name="Vermerris W."/>
            <person name="Kresovich S."/>
        </authorList>
    </citation>
    <scope>NUCLEOTIDE SEQUENCE</scope>
</reference>
<reference evidence="2" key="2">
    <citation type="submission" date="2020-10" db="EMBL/GenBank/DDBJ databases">
        <authorList>
            <person name="Cooper E.A."/>
            <person name="Brenton Z.W."/>
            <person name="Flinn B.S."/>
            <person name="Jenkins J."/>
            <person name="Shu S."/>
            <person name="Flowers D."/>
            <person name="Luo F."/>
            <person name="Wang Y."/>
            <person name="Xia P."/>
            <person name="Barry K."/>
            <person name="Daum C."/>
            <person name="Lipzen A."/>
            <person name="Yoshinaga Y."/>
            <person name="Schmutz J."/>
            <person name="Saski C."/>
            <person name="Vermerris W."/>
            <person name="Kresovich S."/>
        </authorList>
    </citation>
    <scope>NUCLEOTIDE SEQUENCE</scope>
</reference>
<feature type="region of interest" description="Disordered" evidence="1">
    <location>
        <begin position="226"/>
        <end position="246"/>
    </location>
</feature>
<feature type="compositionally biased region" description="Low complexity" evidence="1">
    <location>
        <begin position="125"/>
        <end position="140"/>
    </location>
</feature>
<dbReference type="EMBL" id="CM027684">
    <property type="protein sequence ID" value="KAG0529773.1"/>
    <property type="molecule type" value="Genomic_DNA"/>
</dbReference>
<dbReference type="Proteomes" id="UP000807115">
    <property type="component" value="Chromosome 5"/>
</dbReference>
<evidence type="ECO:0000313" key="2">
    <source>
        <dbReference type="EMBL" id="KAG0529773.1"/>
    </source>
</evidence>
<evidence type="ECO:0000313" key="3">
    <source>
        <dbReference type="Proteomes" id="UP000807115"/>
    </source>
</evidence>
<comment type="caution">
    <text evidence="2">The sequence shown here is derived from an EMBL/GenBank/DDBJ whole genome shotgun (WGS) entry which is preliminary data.</text>
</comment>
<protein>
    <submittedName>
        <fullName evidence="2">Uncharacterized protein</fullName>
    </submittedName>
</protein>
<sequence>MQAGDCQDEGRHVGAEEVPERQVRRRRRQRRKGRAVVANVPSGDAARPDRARDRAGQPIREGHRDGGRRYESRAPEDPKTGSQDQEAHGGGGARADAPPCPSCPREAQPLRWRRNALRRCRHAAVARPRAVPDPVQAHVAGRGRGHRRPAVGVGQPHIPEEPPLGQEGGDVPEPRVPRLHLGRRKHLRVRDAVAFQEAEAVLQDAVPGHGASAADAAQVPGQVAPERAGVQAQDPREGCAAGETHRRRVTAAAREGAGVTRENPALLVLAV</sequence>